<dbReference type="PANTHER" id="PTHR42648:SF11">
    <property type="entry name" value="TRANSPOSON TY4-P GAG-POL POLYPROTEIN"/>
    <property type="match status" value="1"/>
</dbReference>
<evidence type="ECO:0000256" key="20">
    <source>
        <dbReference type="ARBA" id="ARBA00023268"/>
    </source>
</evidence>
<evidence type="ECO:0000256" key="7">
    <source>
        <dbReference type="ARBA" id="ARBA00022723"/>
    </source>
</evidence>
<dbReference type="GO" id="GO:0032196">
    <property type="term" value="P:transposition"/>
    <property type="evidence" value="ECO:0007669"/>
    <property type="project" value="UniProtKB-KW"/>
</dbReference>
<keyword evidence="11" id="KW-0378">Hydrolase</keyword>
<dbReference type="EMBL" id="JAPEVG010000540">
    <property type="protein sequence ID" value="KAJ8457634.1"/>
    <property type="molecule type" value="Genomic_DNA"/>
</dbReference>
<dbReference type="GO" id="GO:0003964">
    <property type="term" value="F:RNA-directed DNA polymerase activity"/>
    <property type="evidence" value="ECO:0007669"/>
    <property type="project" value="UniProtKB-KW"/>
</dbReference>
<dbReference type="PANTHER" id="PTHR42648">
    <property type="entry name" value="TRANSPOSASE, PUTATIVE-RELATED"/>
    <property type="match status" value="1"/>
</dbReference>
<evidence type="ECO:0000256" key="10">
    <source>
        <dbReference type="ARBA" id="ARBA00022759"/>
    </source>
</evidence>
<comment type="catalytic activity">
    <reaction evidence="22">
        <text>DNA(n) + a 2'-deoxyribonucleoside 5'-triphosphate = DNA(n+1) + diphosphate</text>
        <dbReference type="Rhea" id="RHEA:22508"/>
        <dbReference type="Rhea" id="RHEA-COMP:17339"/>
        <dbReference type="Rhea" id="RHEA-COMP:17340"/>
        <dbReference type="ChEBI" id="CHEBI:33019"/>
        <dbReference type="ChEBI" id="CHEBI:61560"/>
        <dbReference type="ChEBI" id="CHEBI:173112"/>
        <dbReference type="EC" id="2.7.7.7"/>
    </reaction>
</comment>
<keyword evidence="17" id="KW-0808">Transferase</keyword>
<dbReference type="InterPro" id="IPR043502">
    <property type="entry name" value="DNA/RNA_pol_sf"/>
</dbReference>
<feature type="compositionally biased region" description="Low complexity" evidence="23">
    <location>
        <begin position="1113"/>
        <end position="1126"/>
    </location>
</feature>
<dbReference type="GO" id="GO:0015074">
    <property type="term" value="P:DNA integration"/>
    <property type="evidence" value="ECO:0007669"/>
    <property type="project" value="UniProtKB-KW"/>
</dbReference>
<evidence type="ECO:0000256" key="17">
    <source>
        <dbReference type="ARBA" id="ARBA00022932"/>
    </source>
</evidence>
<keyword evidence="7" id="KW-0479">Metal-binding</keyword>
<dbReference type="PROSITE" id="PS50994">
    <property type="entry name" value="INTEGRASE"/>
    <property type="match status" value="1"/>
</dbReference>
<evidence type="ECO:0000256" key="18">
    <source>
        <dbReference type="ARBA" id="ARBA00023113"/>
    </source>
</evidence>
<keyword evidence="12" id="KW-0067">ATP-binding</keyword>
<evidence type="ECO:0000256" key="19">
    <source>
        <dbReference type="ARBA" id="ARBA00023172"/>
    </source>
</evidence>
<feature type="region of interest" description="Disordered" evidence="23">
    <location>
        <begin position="264"/>
        <end position="355"/>
    </location>
</feature>
<keyword evidence="17" id="KW-0239">DNA-directed DNA polymerase</keyword>
<dbReference type="InterPro" id="IPR036397">
    <property type="entry name" value="RNaseH_sf"/>
</dbReference>
<dbReference type="SUPFAM" id="SSF53098">
    <property type="entry name" value="Ribonuclease H-like"/>
    <property type="match status" value="1"/>
</dbReference>
<dbReference type="InterPro" id="IPR013103">
    <property type="entry name" value="RVT_2"/>
</dbReference>
<dbReference type="Pfam" id="PF00665">
    <property type="entry name" value="rve"/>
    <property type="match status" value="1"/>
</dbReference>
<sequence>MLGSAPGKAAILMLPAQLSWLMPKPVPGKASLMRTQRYLDIALMGLDVAEHNSLNAIMSNSLTQLVPVLDGSNYPQWVDLMKAYLQQQEVWLVVEPPEGIVAPTLEEDGRNRSEVVAWNQMMMKAMGCIRLRLSTEVSNLVKDKGTPKELWNALKDFYGTTSSMGAYSFYKAATSVRIPSNEHPGPAIAKIQGNLDQLSGAGINIPMNLRALMILDAAPPRYETAIQLCLNDNELADLSTSHAREALVASWEASVTKGNRKVGEAKKLSAVKRKGKDPAFKQQQQHRNGDSQQQQQKGKGKARRGKRKGQKSSDHDHAHLASTAAISDGPTTTVDPRALLRKPVRVNGPEGESKYPTLKRAFNLARDLDITPSPERIRTLESVINVSDKGEGPSQIVEIDSHSDSADSHSSKRTRLTLAERIDWTERDDDAESTVSFGYEDDDVDMEIANAAGLYEQYDEQVRSVLLTLPYRQHADALLSAATCNSVDGSAVANLRNPVCISSEQCSHSVSFAECARCKGKSKADQNPQWMLDSGASLHFTNDMDDYIEYAPLSEDIVVHTANGVAFVKGSGTVLLNCPLPSGGHTTVRIAPVYFMPDLSIRLLSMGEFLQKGMRVSGNAEKVSILQKSGKPFLVFHPRTPNDTVYCVESLHARDAMSIFLTVCNLDYQTMHRRLGHPSKDVLRHAREHTADFPTIEFPKEEPLCRGCAEGKMPLRSFPPSVRRASRPFELIHSDLKSFPVDSYHKYKYAIMFLDDHTSYAWAVCLRSKDAALTATKHFLANVENQFKTKVQKWMSDGGGEYKSKAFDALLKDKGIEILQSVPHQPQQNGRAERLMRTLSDKAEAMRFDACLPQSWWEFAIEHAVHVYNRTPLRRLKWRTPYEVLNGEAPSIKHLRVFGCGAYVHLPPAVRTNKLSPKSELMVYIGVAPGGHGFRFMRSPNNIIFTSAHALFDEKMFPKCPTNQRRRTSRIDDPEDENPSDHEPTVPSGSDDDDEPRHPPHQPFERRQEQEHDDAPEMPPRVRTPSPPPRVPELPPTPQKPRRATRERRVPVRPGNVYGESRHPVQQFKEIEKQGEWKKIVGEQPGRSRATGKSRSESVPGSSSAPPAPSDIPAPSASGEASGSAPDNGSGHSSDEVEDALRAMQNELALAKLCREGGVELINYLLMKAVPPVDENLPDTSNVREWTYRDIARLPPAEQKEWKAACREELEALRRRKVFELVDRPKGRKVIKNRWVFDVKSDGRKKARLVAKGFSQVEGVDYDQIFSPVVRFETVWLLLALSALEDWYITGLDVRNAYLYGKLDEEIYMEQPEGFAAKGQEHKVLRLLRALYGLKQAGLAWWRTVLNESMKELGFKRLVSDAGIFVFRDEDGGMVIVIVYVDDALFCGQNKALVNKMKAKFMEKWECRDLGEVKEFLRMRIQRKGRTIRIDQCAYLEKVLLRCSMQNAKPAPTPLPAGYHPEPNNKPVDPILRSRFQTVIGSLLYIMLGTRPDIAFAVTKLSQFAANPSQEHLTKALYICRYLLGTRSYSLVYDGASGLGLCACTDSDWGSDPFTRRSQTGYFLKLAGGIFSWQSHAQKTVAHSSTEAEYMAISDCSRQVVWIRNLMSEIGYKLAPIPIAGDSQGSLFMSSNPVTESRSKHIDIRYHAIREYIENKQVEVFFVDGSDNPADLFTKNLGHVKFTKFRGQLGLEFYDSA</sequence>
<keyword evidence="5" id="KW-0548">Nucleotidyltransferase</keyword>
<feature type="compositionally biased region" description="Basic residues" evidence="23">
    <location>
        <begin position="298"/>
        <end position="310"/>
    </location>
</feature>
<dbReference type="InterPro" id="IPR012337">
    <property type="entry name" value="RNaseH-like_sf"/>
</dbReference>
<keyword evidence="8" id="KW-0547">Nucleotide-binding</keyword>
<dbReference type="SUPFAM" id="SSF56672">
    <property type="entry name" value="DNA/RNA polymerases"/>
    <property type="match status" value="1"/>
</dbReference>
<evidence type="ECO:0000256" key="6">
    <source>
        <dbReference type="ARBA" id="ARBA00022722"/>
    </source>
</evidence>
<evidence type="ECO:0000256" key="11">
    <source>
        <dbReference type="ARBA" id="ARBA00022801"/>
    </source>
</evidence>
<evidence type="ECO:0000256" key="22">
    <source>
        <dbReference type="ARBA" id="ARBA00049244"/>
    </source>
</evidence>
<proteinExistence type="predicted"/>
<keyword evidence="2" id="KW-0815">Transposition</keyword>
<evidence type="ECO:0000256" key="15">
    <source>
        <dbReference type="ARBA" id="ARBA00022908"/>
    </source>
</evidence>
<evidence type="ECO:0000256" key="23">
    <source>
        <dbReference type="SAM" id="MobiDB-lite"/>
    </source>
</evidence>
<keyword evidence="6" id="KW-0540">Nuclease</keyword>
<dbReference type="GO" id="GO:0004190">
    <property type="term" value="F:aspartic-type endopeptidase activity"/>
    <property type="evidence" value="ECO:0007669"/>
    <property type="project" value="UniProtKB-KW"/>
</dbReference>
<accession>A0AAD7TI83</accession>
<dbReference type="GO" id="GO:0005634">
    <property type="term" value="C:nucleus"/>
    <property type="evidence" value="ECO:0007669"/>
    <property type="project" value="UniProtKB-ARBA"/>
</dbReference>
<evidence type="ECO:0000256" key="9">
    <source>
        <dbReference type="ARBA" id="ARBA00022750"/>
    </source>
</evidence>
<feature type="compositionally biased region" description="Pro residues" evidence="23">
    <location>
        <begin position="1025"/>
        <end position="1039"/>
    </location>
</feature>
<keyword evidence="20" id="KW-0511">Multifunctional enzyme</keyword>
<keyword evidence="14" id="KW-0694">RNA-binding</keyword>
<evidence type="ECO:0000256" key="1">
    <source>
        <dbReference type="ARBA" id="ARBA00002180"/>
    </source>
</evidence>
<dbReference type="Gene3D" id="3.30.420.10">
    <property type="entry name" value="Ribonuclease H-like superfamily/Ribonuclease H"/>
    <property type="match status" value="1"/>
</dbReference>
<dbReference type="Pfam" id="PF25597">
    <property type="entry name" value="SH3_retrovirus"/>
    <property type="match status" value="1"/>
</dbReference>
<keyword evidence="18" id="KW-0917">Virion maturation</keyword>
<keyword evidence="10" id="KW-0255">Endonuclease</keyword>
<feature type="compositionally biased region" description="Basic and acidic residues" evidence="23">
    <location>
        <begin position="1069"/>
        <end position="1081"/>
    </location>
</feature>
<dbReference type="Pfam" id="PF14223">
    <property type="entry name" value="Retrotran_gag_2"/>
    <property type="match status" value="1"/>
</dbReference>
<keyword evidence="15" id="KW-0229">DNA integration</keyword>
<name>A0AAD7TI83_9APHY</name>
<comment type="caution">
    <text evidence="25">The sequence shown here is derived from an EMBL/GenBank/DDBJ whole genome shotgun (WGS) entry which is preliminary data.</text>
</comment>
<evidence type="ECO:0000256" key="8">
    <source>
        <dbReference type="ARBA" id="ARBA00022741"/>
    </source>
</evidence>
<comment type="catalytic activity">
    <reaction evidence="21">
        <text>DNA(n) + a 2'-deoxyribonucleoside 5'-triphosphate = DNA(n+1) + diphosphate</text>
        <dbReference type="Rhea" id="RHEA:22508"/>
        <dbReference type="Rhea" id="RHEA-COMP:17339"/>
        <dbReference type="Rhea" id="RHEA-COMP:17340"/>
        <dbReference type="ChEBI" id="CHEBI:33019"/>
        <dbReference type="ChEBI" id="CHEBI:61560"/>
        <dbReference type="ChEBI" id="CHEBI:173112"/>
        <dbReference type="EC" id="2.7.7.49"/>
    </reaction>
</comment>
<organism evidence="25 26">
    <name type="scientific">Trametes cubensis</name>
    <dbReference type="NCBI Taxonomy" id="1111947"/>
    <lineage>
        <taxon>Eukaryota</taxon>
        <taxon>Fungi</taxon>
        <taxon>Dikarya</taxon>
        <taxon>Basidiomycota</taxon>
        <taxon>Agaricomycotina</taxon>
        <taxon>Agaricomycetes</taxon>
        <taxon>Polyporales</taxon>
        <taxon>Polyporaceae</taxon>
        <taxon>Trametes</taxon>
    </lineage>
</organism>
<keyword evidence="26" id="KW-1185">Reference proteome</keyword>
<feature type="domain" description="Integrase catalytic" evidence="24">
    <location>
        <begin position="724"/>
        <end position="889"/>
    </location>
</feature>
<keyword evidence="13" id="KW-0460">Magnesium</keyword>
<dbReference type="GO" id="GO:0003887">
    <property type="term" value="F:DNA-directed DNA polymerase activity"/>
    <property type="evidence" value="ECO:0007669"/>
    <property type="project" value="UniProtKB-KW"/>
</dbReference>
<reference evidence="25" key="1">
    <citation type="submission" date="2022-11" db="EMBL/GenBank/DDBJ databases">
        <title>Genome Sequence of Cubamyces cubensis.</title>
        <authorList>
            <person name="Buettner E."/>
        </authorList>
    </citation>
    <scope>NUCLEOTIDE SEQUENCE</scope>
    <source>
        <strain evidence="25">MPL-01</strain>
    </source>
</reference>
<dbReference type="GO" id="GO:0046872">
    <property type="term" value="F:metal ion binding"/>
    <property type="evidence" value="ECO:0007669"/>
    <property type="project" value="UniProtKB-KW"/>
</dbReference>
<keyword evidence="19" id="KW-0233">DNA recombination</keyword>
<evidence type="ECO:0000256" key="21">
    <source>
        <dbReference type="ARBA" id="ARBA00048173"/>
    </source>
</evidence>
<dbReference type="InterPro" id="IPR039537">
    <property type="entry name" value="Retrotran_Ty1/copia-like"/>
</dbReference>
<keyword evidence="3" id="KW-1188">Viral release from host cell</keyword>
<dbReference type="GO" id="GO:0005524">
    <property type="term" value="F:ATP binding"/>
    <property type="evidence" value="ECO:0007669"/>
    <property type="project" value="UniProtKB-KW"/>
</dbReference>
<comment type="function">
    <text evidence="1">The aspartyl protease (PR) mediates the proteolytic cleavages of the Gag and Gag-Pol polyproteins after assembly of the VLP.</text>
</comment>
<dbReference type="GO" id="GO:0006508">
    <property type="term" value="P:proteolysis"/>
    <property type="evidence" value="ECO:0007669"/>
    <property type="project" value="UniProtKB-KW"/>
</dbReference>
<gene>
    <name evidence="25" type="ORF">ONZ51_g11410</name>
</gene>
<keyword evidence="4" id="KW-0645">Protease</keyword>
<dbReference type="Proteomes" id="UP001215151">
    <property type="component" value="Unassembled WGS sequence"/>
</dbReference>
<evidence type="ECO:0000256" key="13">
    <source>
        <dbReference type="ARBA" id="ARBA00022842"/>
    </source>
</evidence>
<feature type="compositionally biased region" description="Basic and acidic residues" evidence="23">
    <location>
        <begin position="995"/>
        <end position="1015"/>
    </location>
</feature>
<evidence type="ECO:0000259" key="24">
    <source>
        <dbReference type="PROSITE" id="PS50994"/>
    </source>
</evidence>
<evidence type="ECO:0000256" key="4">
    <source>
        <dbReference type="ARBA" id="ARBA00022670"/>
    </source>
</evidence>
<dbReference type="GO" id="GO:0004519">
    <property type="term" value="F:endonuclease activity"/>
    <property type="evidence" value="ECO:0007669"/>
    <property type="project" value="UniProtKB-KW"/>
</dbReference>
<dbReference type="Pfam" id="PF07727">
    <property type="entry name" value="RVT_2"/>
    <property type="match status" value="1"/>
</dbReference>
<evidence type="ECO:0000256" key="2">
    <source>
        <dbReference type="ARBA" id="ARBA00022578"/>
    </source>
</evidence>
<feature type="region of interest" description="Disordered" evidence="23">
    <location>
        <begin position="959"/>
        <end position="1135"/>
    </location>
</feature>
<dbReference type="Pfam" id="PF22936">
    <property type="entry name" value="Pol_BBD"/>
    <property type="match status" value="1"/>
</dbReference>
<evidence type="ECO:0000256" key="14">
    <source>
        <dbReference type="ARBA" id="ARBA00022884"/>
    </source>
</evidence>
<dbReference type="InterPro" id="IPR057670">
    <property type="entry name" value="SH3_retrovirus"/>
</dbReference>
<evidence type="ECO:0000313" key="25">
    <source>
        <dbReference type="EMBL" id="KAJ8457634.1"/>
    </source>
</evidence>
<evidence type="ECO:0000313" key="26">
    <source>
        <dbReference type="Proteomes" id="UP001215151"/>
    </source>
</evidence>
<protein>
    <recommendedName>
        <fullName evidence="24">Integrase catalytic domain-containing protein</fullName>
    </recommendedName>
</protein>
<dbReference type="GO" id="GO:0003723">
    <property type="term" value="F:RNA binding"/>
    <property type="evidence" value="ECO:0007669"/>
    <property type="project" value="UniProtKB-KW"/>
</dbReference>
<keyword evidence="9" id="KW-0064">Aspartyl protease</keyword>
<evidence type="ECO:0000256" key="16">
    <source>
        <dbReference type="ARBA" id="ARBA00022918"/>
    </source>
</evidence>
<dbReference type="InterPro" id="IPR001584">
    <property type="entry name" value="Integrase_cat-core"/>
</dbReference>
<dbReference type="InterPro" id="IPR054722">
    <property type="entry name" value="PolX-like_BBD"/>
</dbReference>
<evidence type="ECO:0000256" key="12">
    <source>
        <dbReference type="ARBA" id="ARBA00022840"/>
    </source>
</evidence>
<keyword evidence="16" id="KW-0695">RNA-directed DNA polymerase</keyword>
<dbReference type="CDD" id="cd09272">
    <property type="entry name" value="RNase_HI_RT_Ty1"/>
    <property type="match status" value="1"/>
</dbReference>
<evidence type="ECO:0000256" key="5">
    <source>
        <dbReference type="ARBA" id="ARBA00022695"/>
    </source>
</evidence>
<evidence type="ECO:0000256" key="3">
    <source>
        <dbReference type="ARBA" id="ARBA00022612"/>
    </source>
</evidence>
<dbReference type="GO" id="GO:0006310">
    <property type="term" value="P:DNA recombination"/>
    <property type="evidence" value="ECO:0007669"/>
    <property type="project" value="UniProtKB-KW"/>
</dbReference>